<dbReference type="CDD" id="cd00082">
    <property type="entry name" value="HisKA"/>
    <property type="match status" value="1"/>
</dbReference>
<evidence type="ECO:0000256" key="3">
    <source>
        <dbReference type="ARBA" id="ARBA00012438"/>
    </source>
</evidence>
<dbReference type="Pfam" id="PF02518">
    <property type="entry name" value="HATPase_c"/>
    <property type="match status" value="1"/>
</dbReference>
<protein>
    <recommendedName>
        <fullName evidence="3">histidine kinase</fullName>
        <ecNumber evidence="3">2.7.13.3</ecNumber>
    </recommendedName>
</protein>
<dbReference type="HOGENOM" id="CLU_000445_89_37_4"/>
<dbReference type="InterPro" id="IPR005467">
    <property type="entry name" value="His_kinase_dom"/>
</dbReference>
<dbReference type="AlphaFoldDB" id="Q47FQ2"/>
<dbReference type="STRING" id="159087.Daro_1580"/>
<evidence type="ECO:0000256" key="10">
    <source>
        <dbReference type="SAM" id="Phobius"/>
    </source>
</evidence>
<dbReference type="PRINTS" id="PR00344">
    <property type="entry name" value="BCTRLSENSOR"/>
</dbReference>
<evidence type="ECO:0000259" key="11">
    <source>
        <dbReference type="PROSITE" id="PS50109"/>
    </source>
</evidence>
<feature type="domain" description="Histidine kinase" evidence="11">
    <location>
        <begin position="250"/>
        <end position="462"/>
    </location>
</feature>
<evidence type="ECO:0000256" key="8">
    <source>
        <dbReference type="ARBA" id="ARBA00022989"/>
    </source>
</evidence>
<dbReference type="CDD" id="cd00075">
    <property type="entry name" value="HATPase"/>
    <property type="match status" value="1"/>
</dbReference>
<dbReference type="PANTHER" id="PTHR45436:SF1">
    <property type="entry name" value="SENSOR PROTEIN QSEC"/>
    <property type="match status" value="1"/>
</dbReference>
<comment type="subcellular location">
    <subcellularLocation>
        <location evidence="2">Membrane</location>
    </subcellularLocation>
</comment>
<evidence type="ECO:0000256" key="5">
    <source>
        <dbReference type="ARBA" id="ARBA00022679"/>
    </source>
</evidence>
<keyword evidence="8 10" id="KW-1133">Transmembrane helix</keyword>
<evidence type="ECO:0000256" key="6">
    <source>
        <dbReference type="ARBA" id="ARBA00022692"/>
    </source>
</evidence>
<dbReference type="EC" id="2.7.13.3" evidence="3"/>
<dbReference type="InterPro" id="IPR003594">
    <property type="entry name" value="HATPase_dom"/>
</dbReference>
<feature type="transmembrane region" description="Helical" evidence="10">
    <location>
        <begin position="166"/>
        <end position="189"/>
    </location>
</feature>
<organism evidence="12">
    <name type="scientific">Dechloromonas aromatica (strain RCB)</name>
    <dbReference type="NCBI Taxonomy" id="159087"/>
    <lineage>
        <taxon>Bacteria</taxon>
        <taxon>Pseudomonadati</taxon>
        <taxon>Pseudomonadota</taxon>
        <taxon>Betaproteobacteria</taxon>
        <taxon>Rhodocyclales</taxon>
        <taxon>Azonexaceae</taxon>
        <taxon>Dechloromonas</taxon>
    </lineage>
</organism>
<dbReference type="PANTHER" id="PTHR45436">
    <property type="entry name" value="SENSOR HISTIDINE KINASE YKOH"/>
    <property type="match status" value="1"/>
</dbReference>
<dbReference type="GO" id="GO:0005524">
    <property type="term" value="F:ATP binding"/>
    <property type="evidence" value="ECO:0007669"/>
    <property type="project" value="UniProtKB-KW"/>
</dbReference>
<dbReference type="Gene3D" id="1.10.287.130">
    <property type="match status" value="1"/>
</dbReference>
<dbReference type="Gene3D" id="3.30.565.10">
    <property type="entry name" value="Histidine kinase-like ATPase, C-terminal domain"/>
    <property type="match status" value="1"/>
</dbReference>
<evidence type="ECO:0000256" key="7">
    <source>
        <dbReference type="ARBA" id="ARBA00022777"/>
    </source>
</evidence>
<dbReference type="SMART" id="SM00387">
    <property type="entry name" value="HATPase_c"/>
    <property type="match status" value="1"/>
</dbReference>
<dbReference type="Pfam" id="PF08521">
    <property type="entry name" value="2CSK_N"/>
    <property type="match status" value="1"/>
</dbReference>
<sequence length="462" mass="51078">MQPKTNPPRQREPLSLRQRLILALLTPLIVILASSSIFDYQLAKKTANRAHDQALADNVFDLESHIKRQNPSPTLDLTEEAEAMLRSNAPDMLYFSVSDSSGKVLAGDTDLPKTHSQKSEQVEFRDGIYQDKAVRIASHRANIRNREFQIVVLETTEKRQQASSRILTAMVIPNLAVILATMLAVIFGVRQGLLPLREVEHDIAVRSANDLHEIELSGTPSEIRPMLHRLNELFALVRESVEVQQRFIADAAHQLRTPLAGLQTQLDLATSEGAFSNNVERLQLIEESTARIGHLLTQLLTYARAETSNAIKANFEPVQLNLLAENSASIFLDAALAKNIDLGFEISPTTTLGFPWMLQEALSNLIDNAIRYTPPGGIITVRSSSADKQACIEVEDSGPGIPDEHLKHVFERFYRIPGSPGHGCGLGLAIVSEIVQLHGARIDLEKSPQGGLRIRITFQALD</sequence>
<dbReference type="EMBL" id="CP000089">
    <property type="protein sequence ID" value="AAZ46329.1"/>
    <property type="molecule type" value="Genomic_DNA"/>
</dbReference>
<evidence type="ECO:0000313" key="12">
    <source>
        <dbReference type="EMBL" id="AAZ46329.1"/>
    </source>
</evidence>
<evidence type="ECO:0000256" key="4">
    <source>
        <dbReference type="ARBA" id="ARBA00022553"/>
    </source>
</evidence>
<evidence type="ECO:0000256" key="2">
    <source>
        <dbReference type="ARBA" id="ARBA00004370"/>
    </source>
</evidence>
<accession>Q47FQ2</accession>
<dbReference type="InterPro" id="IPR050428">
    <property type="entry name" value="TCS_sensor_his_kinase"/>
</dbReference>
<keyword evidence="4" id="KW-0597">Phosphoprotein</keyword>
<gene>
    <name evidence="12" type="ordered locus">Daro_1580</name>
</gene>
<comment type="catalytic activity">
    <reaction evidence="1">
        <text>ATP + protein L-histidine = ADP + protein N-phospho-L-histidine.</text>
        <dbReference type="EC" id="2.7.13.3"/>
    </reaction>
</comment>
<dbReference type="InterPro" id="IPR036890">
    <property type="entry name" value="HATPase_C_sf"/>
</dbReference>
<keyword evidence="12" id="KW-0067">ATP-binding</keyword>
<keyword evidence="5" id="KW-0808">Transferase</keyword>
<dbReference type="KEGG" id="dar:Daro_1580"/>
<evidence type="ECO:0000256" key="9">
    <source>
        <dbReference type="ARBA" id="ARBA00023136"/>
    </source>
</evidence>
<dbReference type="SUPFAM" id="SSF55874">
    <property type="entry name" value="ATPase domain of HSP90 chaperone/DNA topoisomerase II/histidine kinase"/>
    <property type="match status" value="1"/>
</dbReference>
<dbReference type="eggNOG" id="COG2205">
    <property type="taxonomic scope" value="Bacteria"/>
</dbReference>
<dbReference type="OrthoDB" id="8583694at2"/>
<keyword evidence="7 12" id="KW-0418">Kinase</keyword>
<dbReference type="InterPro" id="IPR004358">
    <property type="entry name" value="Sig_transdc_His_kin-like_C"/>
</dbReference>
<keyword evidence="12" id="KW-0547">Nucleotide-binding</keyword>
<proteinExistence type="predicted"/>
<name>Q47FQ2_DECAR</name>
<dbReference type="GO" id="GO:0000155">
    <property type="term" value="F:phosphorelay sensor kinase activity"/>
    <property type="evidence" value="ECO:0007669"/>
    <property type="project" value="InterPro"/>
</dbReference>
<feature type="transmembrane region" description="Helical" evidence="10">
    <location>
        <begin position="20"/>
        <end position="40"/>
    </location>
</feature>
<keyword evidence="9 10" id="KW-0472">Membrane</keyword>
<dbReference type="SUPFAM" id="SSF47384">
    <property type="entry name" value="Homodimeric domain of signal transducing histidine kinase"/>
    <property type="match status" value="1"/>
</dbReference>
<dbReference type="PROSITE" id="PS50109">
    <property type="entry name" value="HIS_KIN"/>
    <property type="match status" value="1"/>
</dbReference>
<dbReference type="SMART" id="SM00388">
    <property type="entry name" value="HisKA"/>
    <property type="match status" value="1"/>
</dbReference>
<evidence type="ECO:0000256" key="1">
    <source>
        <dbReference type="ARBA" id="ARBA00000085"/>
    </source>
</evidence>
<reference evidence="12" key="1">
    <citation type="submission" date="2005-08" db="EMBL/GenBank/DDBJ databases">
        <title>Complete sequence of Dechloromonas aromatica RCB.</title>
        <authorList>
            <person name="Salinero K.K."/>
            <person name="Copeland A."/>
            <person name="Lucas S."/>
            <person name="Lapidus A."/>
            <person name="Barry K."/>
            <person name="Detter J.C."/>
            <person name="Glavina T."/>
            <person name="Hammon N."/>
            <person name="Israni S."/>
            <person name="Pitluck S."/>
            <person name="Di Bartolo G."/>
            <person name="Trong S."/>
            <person name="Schmutz J."/>
            <person name="Larimer F."/>
            <person name="Land M."/>
            <person name="Ivanova N."/>
            <person name="Richardson P."/>
        </authorList>
    </citation>
    <scope>NUCLEOTIDE SEQUENCE</scope>
    <source>
        <strain evidence="12">RCB</strain>
    </source>
</reference>
<dbReference type="InterPro" id="IPR036097">
    <property type="entry name" value="HisK_dim/P_sf"/>
</dbReference>
<dbReference type="InterPro" id="IPR003661">
    <property type="entry name" value="HisK_dim/P_dom"/>
</dbReference>
<dbReference type="Pfam" id="PF00512">
    <property type="entry name" value="HisKA"/>
    <property type="match status" value="1"/>
</dbReference>
<dbReference type="InterPro" id="IPR013727">
    <property type="entry name" value="2CSK_N"/>
</dbReference>
<keyword evidence="6 10" id="KW-0812">Transmembrane</keyword>
<dbReference type="GO" id="GO:0005886">
    <property type="term" value="C:plasma membrane"/>
    <property type="evidence" value="ECO:0007669"/>
    <property type="project" value="TreeGrafter"/>
</dbReference>